<dbReference type="Proteomes" id="UP000649179">
    <property type="component" value="Unassembled WGS sequence"/>
</dbReference>
<evidence type="ECO:0000256" key="2">
    <source>
        <dbReference type="ARBA" id="ARBA00022598"/>
    </source>
</evidence>
<gene>
    <name evidence="5" type="ORF">GCM10011519_25770</name>
</gene>
<evidence type="ECO:0000313" key="6">
    <source>
        <dbReference type="Proteomes" id="UP000649179"/>
    </source>
</evidence>
<dbReference type="EMBL" id="BMKQ01000001">
    <property type="protein sequence ID" value="GGF50654.1"/>
    <property type="molecule type" value="Genomic_DNA"/>
</dbReference>
<dbReference type="InterPro" id="IPR011761">
    <property type="entry name" value="ATP-grasp"/>
</dbReference>
<name>A0A917BMH3_9ACTN</name>
<keyword evidence="2" id="KW-0436">Ligase</keyword>
<dbReference type="Gene3D" id="3.30.470.20">
    <property type="entry name" value="ATP-grasp fold, B domain"/>
    <property type="match status" value="1"/>
</dbReference>
<dbReference type="SUPFAM" id="SSF56059">
    <property type="entry name" value="Glutathione synthetase ATP-binding domain-like"/>
    <property type="match status" value="1"/>
</dbReference>
<dbReference type="Gene3D" id="3.30.1490.20">
    <property type="entry name" value="ATP-grasp fold, A domain"/>
    <property type="match status" value="1"/>
</dbReference>
<dbReference type="PROSITE" id="PS50975">
    <property type="entry name" value="ATP_GRASP"/>
    <property type="match status" value="1"/>
</dbReference>
<keyword evidence="3" id="KW-0067">ATP-binding</keyword>
<dbReference type="InterPro" id="IPR011095">
    <property type="entry name" value="Dala_Dala_lig_C"/>
</dbReference>
<organism evidence="5 6">
    <name type="scientific">Marmoricola endophyticus</name>
    <dbReference type="NCBI Taxonomy" id="2040280"/>
    <lineage>
        <taxon>Bacteria</taxon>
        <taxon>Bacillati</taxon>
        <taxon>Actinomycetota</taxon>
        <taxon>Actinomycetes</taxon>
        <taxon>Propionibacteriales</taxon>
        <taxon>Nocardioidaceae</taxon>
        <taxon>Marmoricola</taxon>
    </lineage>
</organism>
<reference evidence="5" key="2">
    <citation type="submission" date="2020-09" db="EMBL/GenBank/DDBJ databases">
        <authorList>
            <person name="Sun Q."/>
            <person name="Zhou Y."/>
        </authorList>
    </citation>
    <scope>NUCLEOTIDE SEQUENCE</scope>
    <source>
        <strain evidence="5">CGMCC 1.16067</strain>
    </source>
</reference>
<sequence>MTDALRVLHLVGSPTDDFHADLSRLYARDALQALADARFVHLVAHVAPGGGWSFPDDLSPAALGAAPVLALPDALARIGGLQVDLALPQMFCPAGMTTYRALLDLLGVPFVGNRPETMTLGTSKPLARAVVAAAGGDVPAGEVLRPGEEPTLAPPVVVKPAAADNSAGVALVRDPGEYDAALAAAREVGPDVLVERYVELGREVRCGVVDRGDHLEVLPLEEYAVESASKPIRDAADKLARDDAGDLRLVAKDDEHAWIVPADDPVNAAVGEAARLAYRALGCRHYGLFDFRVDPEGRPWFLEAGLYNSFARASVVAVMAAAAGHDVADLFAAAAALALDA</sequence>
<reference evidence="5" key="1">
    <citation type="journal article" date="2014" name="Int. J. Syst. Evol. Microbiol.">
        <title>Complete genome sequence of Corynebacterium casei LMG S-19264T (=DSM 44701T), isolated from a smear-ripened cheese.</title>
        <authorList>
            <consortium name="US DOE Joint Genome Institute (JGI-PGF)"/>
            <person name="Walter F."/>
            <person name="Albersmeier A."/>
            <person name="Kalinowski J."/>
            <person name="Ruckert C."/>
        </authorList>
    </citation>
    <scope>NUCLEOTIDE SEQUENCE</scope>
    <source>
        <strain evidence="5">CGMCC 1.16067</strain>
    </source>
</reference>
<proteinExistence type="inferred from homology"/>
<comment type="caution">
    <text evidence="5">The sequence shown here is derived from an EMBL/GenBank/DDBJ whole genome shotgun (WGS) entry which is preliminary data.</text>
</comment>
<evidence type="ECO:0000256" key="3">
    <source>
        <dbReference type="PROSITE-ProRule" id="PRU00409"/>
    </source>
</evidence>
<dbReference type="PANTHER" id="PTHR23132:SF23">
    <property type="entry name" value="D-ALANINE--D-ALANINE LIGASE B"/>
    <property type="match status" value="1"/>
</dbReference>
<dbReference type="AlphaFoldDB" id="A0A917BMH3"/>
<keyword evidence="6" id="KW-1185">Reference proteome</keyword>
<dbReference type="GO" id="GO:0008716">
    <property type="term" value="F:D-alanine-D-alanine ligase activity"/>
    <property type="evidence" value="ECO:0007669"/>
    <property type="project" value="InterPro"/>
</dbReference>
<dbReference type="InterPro" id="IPR013815">
    <property type="entry name" value="ATP_grasp_subdomain_1"/>
</dbReference>
<dbReference type="Gene3D" id="3.40.50.20">
    <property type="match status" value="1"/>
</dbReference>
<feature type="domain" description="ATP-grasp" evidence="4">
    <location>
        <begin position="128"/>
        <end position="336"/>
    </location>
</feature>
<keyword evidence="3" id="KW-0547">Nucleotide-binding</keyword>
<comment type="similarity">
    <text evidence="1">Belongs to the D-alanine--D-alanine ligase family.</text>
</comment>
<accession>A0A917BMH3</accession>
<dbReference type="RefSeq" id="WP_229660845.1">
    <property type="nucleotide sequence ID" value="NZ_BMKQ01000001.1"/>
</dbReference>
<protein>
    <recommendedName>
        <fullName evidence="4">ATP-grasp domain-containing protein</fullName>
    </recommendedName>
</protein>
<evidence type="ECO:0000256" key="1">
    <source>
        <dbReference type="ARBA" id="ARBA00010871"/>
    </source>
</evidence>
<dbReference type="GO" id="GO:0046872">
    <property type="term" value="F:metal ion binding"/>
    <property type="evidence" value="ECO:0007669"/>
    <property type="project" value="InterPro"/>
</dbReference>
<evidence type="ECO:0000259" key="4">
    <source>
        <dbReference type="PROSITE" id="PS50975"/>
    </source>
</evidence>
<dbReference type="Pfam" id="PF07478">
    <property type="entry name" value="Dala_Dala_lig_C"/>
    <property type="match status" value="1"/>
</dbReference>
<dbReference type="PANTHER" id="PTHR23132">
    <property type="entry name" value="D-ALANINE--D-ALANINE LIGASE"/>
    <property type="match status" value="1"/>
</dbReference>
<evidence type="ECO:0000313" key="5">
    <source>
        <dbReference type="EMBL" id="GGF50654.1"/>
    </source>
</evidence>
<dbReference type="GO" id="GO:0005524">
    <property type="term" value="F:ATP binding"/>
    <property type="evidence" value="ECO:0007669"/>
    <property type="project" value="UniProtKB-UniRule"/>
</dbReference>